<dbReference type="EMBL" id="JAVRRA010008349">
    <property type="protein sequence ID" value="KAK5256930.1"/>
    <property type="molecule type" value="Genomic_DNA"/>
</dbReference>
<keyword evidence="2" id="KW-1185">Reference proteome</keyword>
<dbReference type="Proteomes" id="UP001357485">
    <property type="component" value="Unassembled WGS sequence"/>
</dbReference>
<gene>
    <name evidence="1" type="ORF">LTR16_002042</name>
</gene>
<name>A0ABR0M0J6_9PEZI</name>
<comment type="caution">
    <text evidence="1">The sequence shown here is derived from an EMBL/GenBank/DDBJ whole genome shotgun (WGS) entry which is preliminary data.</text>
</comment>
<proteinExistence type="predicted"/>
<accession>A0ABR0M0J6</accession>
<evidence type="ECO:0000313" key="2">
    <source>
        <dbReference type="Proteomes" id="UP001357485"/>
    </source>
</evidence>
<evidence type="ECO:0000313" key="1">
    <source>
        <dbReference type="EMBL" id="KAK5256930.1"/>
    </source>
</evidence>
<sequence length="124" mass="13815">MRPRELSTYGGAFRVAISSGLSYWNEMRKIFSSFIWLQKSLRDLATADPDCRYHPVDTYIAEDGFTEGKQPEPSSTSSTTLRLFQCLGNPQNFLCVIYGFVAEHVPRQSEAGTASLPLASTVVE</sequence>
<organism evidence="1 2">
    <name type="scientific">Cryomyces antarcticus</name>
    <dbReference type="NCBI Taxonomy" id="329879"/>
    <lineage>
        <taxon>Eukaryota</taxon>
        <taxon>Fungi</taxon>
        <taxon>Dikarya</taxon>
        <taxon>Ascomycota</taxon>
        <taxon>Pezizomycotina</taxon>
        <taxon>Dothideomycetes</taxon>
        <taxon>Dothideomycetes incertae sedis</taxon>
        <taxon>Cryomyces</taxon>
    </lineage>
</organism>
<reference evidence="1 2" key="1">
    <citation type="submission" date="2023-08" db="EMBL/GenBank/DDBJ databases">
        <title>Black Yeasts Isolated from many extreme environments.</title>
        <authorList>
            <person name="Coleine C."/>
            <person name="Stajich J.E."/>
            <person name="Selbmann L."/>
        </authorList>
    </citation>
    <scope>NUCLEOTIDE SEQUENCE [LARGE SCALE GENOMIC DNA]</scope>
    <source>
        <strain evidence="1 2">CCFEE 536</strain>
    </source>
</reference>
<protein>
    <submittedName>
        <fullName evidence="1">Uncharacterized protein</fullName>
    </submittedName>
</protein>